<dbReference type="PANTHER" id="PTHR42960:SF1">
    <property type="entry name" value="YCF46 PROTEIN"/>
    <property type="match status" value="1"/>
</dbReference>
<dbReference type="KEGG" id="cph:Cpha266_2260"/>
<dbReference type="Pfam" id="PF00004">
    <property type="entry name" value="AAA"/>
    <property type="match status" value="1"/>
</dbReference>
<dbReference type="OrthoDB" id="9809379at2"/>
<dbReference type="AlphaFoldDB" id="A1BIM5"/>
<dbReference type="Pfam" id="PF17862">
    <property type="entry name" value="AAA_lid_3"/>
    <property type="match status" value="1"/>
</dbReference>
<evidence type="ECO:0000256" key="4">
    <source>
        <dbReference type="ARBA" id="ARBA00040480"/>
    </source>
</evidence>
<dbReference type="InterPro" id="IPR003959">
    <property type="entry name" value="ATPase_AAA_core"/>
</dbReference>
<keyword evidence="1" id="KW-0547">Nucleotide-binding</keyword>
<accession>A1BIM5</accession>
<keyword evidence="7" id="KW-1185">Reference proteome</keyword>
<dbReference type="HOGENOM" id="CLU_023673_0_0_10"/>
<dbReference type="InterPro" id="IPR003593">
    <property type="entry name" value="AAA+_ATPase"/>
</dbReference>
<sequence length="512" mass="56573">MAWLDELKLNADARVAVIHLATIDEEDAMRALAGWSQSGEWPKGMGLITWDIGDQFRQLREPAATFSKLSATPETVLDIIDDYKGSATFVLKDFHHFLEHSRKVSRMLRNLASRLPFRTETVNIIITTPRFALPAELAHDIPTIDVGKPDAKQMLELLERETRSTRSLDNATHGLRERLVESALGLSVVEAGRAFRKAIVVAGGQGLDERSVRQVLNEKRHIIRESGALELYPCTGSMNNVGGLGALKGWLDERQEAFSQDAREYGLSMPKGVALIGIPGTGKSLCAKVTAGHWGMTLLRMDVGAIFSGLLGSSEQNIREAIRIAEVIAPCVLWVDEIEKAFAGSMGDSGTASRVFATFLTWMQEKTAPVFVFATANNVRRLPPELLRKGRFDEVFFLDLPTHAERITILEVHLRERGYTMLSQRFNLAAVASATEGFVGAELQALVNDAMFPAFRDNRRELETEDLLNAAGEMVPLSASHQEHIEQLRQMVVSGQARNASDDRNALASSQK</sequence>
<gene>
    <name evidence="6" type="ordered locus">Cpha266_2260</name>
</gene>
<proteinExistence type="inferred from homology"/>
<evidence type="ECO:0000256" key="1">
    <source>
        <dbReference type="ARBA" id="ARBA00022741"/>
    </source>
</evidence>
<dbReference type="Gene3D" id="3.40.50.300">
    <property type="entry name" value="P-loop containing nucleotide triphosphate hydrolases"/>
    <property type="match status" value="1"/>
</dbReference>
<reference evidence="6 7" key="1">
    <citation type="submission" date="2006-12" db="EMBL/GenBank/DDBJ databases">
        <title>Complete sequence of Chlorobium phaeobacteroides DSM 266.</title>
        <authorList>
            <consortium name="US DOE Joint Genome Institute"/>
            <person name="Copeland A."/>
            <person name="Lucas S."/>
            <person name="Lapidus A."/>
            <person name="Barry K."/>
            <person name="Detter J.C."/>
            <person name="Glavina del Rio T."/>
            <person name="Hammon N."/>
            <person name="Israni S."/>
            <person name="Pitluck S."/>
            <person name="Goltsman E."/>
            <person name="Schmutz J."/>
            <person name="Larimer F."/>
            <person name="Land M."/>
            <person name="Hauser L."/>
            <person name="Mikhailova N."/>
            <person name="Li T."/>
            <person name="Overmann J."/>
            <person name="Bryant D.A."/>
            <person name="Richardson P."/>
        </authorList>
    </citation>
    <scope>NUCLEOTIDE SEQUENCE [LARGE SCALE GENOMIC DNA]</scope>
    <source>
        <strain evidence="6 7">DSM 266</strain>
    </source>
</reference>
<evidence type="ECO:0000256" key="2">
    <source>
        <dbReference type="ARBA" id="ARBA00022840"/>
    </source>
</evidence>
<dbReference type="InterPro" id="IPR052381">
    <property type="entry name" value="AAA_domain_protein"/>
</dbReference>
<dbReference type="Proteomes" id="UP000008701">
    <property type="component" value="Chromosome"/>
</dbReference>
<name>A1BIM5_CHLPD</name>
<dbReference type="EMBL" id="CP000492">
    <property type="protein sequence ID" value="ABL66252.1"/>
    <property type="molecule type" value="Genomic_DNA"/>
</dbReference>
<dbReference type="SMART" id="SM00382">
    <property type="entry name" value="AAA"/>
    <property type="match status" value="1"/>
</dbReference>
<evidence type="ECO:0000313" key="6">
    <source>
        <dbReference type="EMBL" id="ABL66252.1"/>
    </source>
</evidence>
<dbReference type="CDD" id="cd19507">
    <property type="entry name" value="RecA-like_Ycf46-like"/>
    <property type="match status" value="1"/>
</dbReference>
<evidence type="ECO:0000256" key="3">
    <source>
        <dbReference type="ARBA" id="ARBA00038088"/>
    </source>
</evidence>
<evidence type="ECO:0000259" key="5">
    <source>
        <dbReference type="SMART" id="SM00382"/>
    </source>
</evidence>
<dbReference type="PANTHER" id="PTHR42960">
    <property type="entry name" value="YCF46 PROTEIN"/>
    <property type="match status" value="1"/>
</dbReference>
<dbReference type="SUPFAM" id="SSF52540">
    <property type="entry name" value="P-loop containing nucleoside triphosphate hydrolases"/>
    <property type="match status" value="1"/>
</dbReference>
<dbReference type="Gene3D" id="1.10.8.60">
    <property type="match status" value="1"/>
</dbReference>
<dbReference type="eggNOG" id="COG0464">
    <property type="taxonomic scope" value="Bacteria"/>
</dbReference>
<dbReference type="GO" id="GO:0005524">
    <property type="term" value="F:ATP binding"/>
    <property type="evidence" value="ECO:0007669"/>
    <property type="project" value="UniProtKB-KW"/>
</dbReference>
<dbReference type="GO" id="GO:0016887">
    <property type="term" value="F:ATP hydrolysis activity"/>
    <property type="evidence" value="ECO:0007669"/>
    <property type="project" value="InterPro"/>
</dbReference>
<dbReference type="InterPro" id="IPR041569">
    <property type="entry name" value="AAA_lid_3"/>
</dbReference>
<protein>
    <recommendedName>
        <fullName evidence="4">Uncharacterized AAA domain-containing protein ycf46</fullName>
    </recommendedName>
</protein>
<feature type="domain" description="AAA+ ATPase" evidence="5">
    <location>
        <begin position="269"/>
        <end position="402"/>
    </location>
</feature>
<comment type="similarity">
    <text evidence="3">Belongs to the AAA ATPase family. Highly divergent.</text>
</comment>
<dbReference type="InterPro" id="IPR027417">
    <property type="entry name" value="P-loop_NTPase"/>
</dbReference>
<evidence type="ECO:0000313" key="7">
    <source>
        <dbReference type="Proteomes" id="UP000008701"/>
    </source>
</evidence>
<dbReference type="RefSeq" id="WP_011746044.1">
    <property type="nucleotide sequence ID" value="NC_008639.1"/>
</dbReference>
<keyword evidence="2" id="KW-0067">ATP-binding</keyword>
<dbReference type="STRING" id="290317.Cpha266_2260"/>
<organism evidence="6 7">
    <name type="scientific">Chlorobium phaeobacteroides (strain DSM 266 / SMG 266 / 2430)</name>
    <dbReference type="NCBI Taxonomy" id="290317"/>
    <lineage>
        <taxon>Bacteria</taxon>
        <taxon>Pseudomonadati</taxon>
        <taxon>Chlorobiota</taxon>
        <taxon>Chlorobiia</taxon>
        <taxon>Chlorobiales</taxon>
        <taxon>Chlorobiaceae</taxon>
        <taxon>Chlorobium/Pelodictyon group</taxon>
        <taxon>Chlorobium</taxon>
    </lineage>
</organism>